<dbReference type="Proteomes" id="UP000612712">
    <property type="component" value="Unassembled WGS sequence"/>
</dbReference>
<dbReference type="RefSeq" id="WP_258165000.1">
    <property type="nucleotide sequence ID" value="NZ_AENJ01000106.1"/>
</dbReference>
<reference evidence="2" key="1">
    <citation type="submission" date="2020-08" db="EMBL/GenBank/DDBJ databases">
        <title>Sequencing the genomes of 1000 actinobacteria strains.</title>
        <authorList>
            <person name="Klenk H.-P."/>
        </authorList>
    </citation>
    <scope>NUCLEOTIDE SEQUENCE</scope>
    <source>
        <strain evidence="2">DSM 20582</strain>
    </source>
</reference>
<organism evidence="2 3">
    <name type="scientific">Corynebacterium bovis DSM 20582 = CIP 54.80</name>
    <dbReference type="NCBI Taxonomy" id="927655"/>
    <lineage>
        <taxon>Bacteria</taxon>
        <taxon>Bacillati</taxon>
        <taxon>Actinomycetota</taxon>
        <taxon>Actinomycetes</taxon>
        <taxon>Mycobacteriales</taxon>
        <taxon>Corynebacteriaceae</taxon>
        <taxon>Corynebacterium</taxon>
    </lineage>
</organism>
<comment type="caution">
    <text evidence="2">The sequence shown here is derived from an EMBL/GenBank/DDBJ whole genome shotgun (WGS) entry which is preliminary data.</text>
</comment>
<sequence>MTGRKDTAPPPPNPGVGVTGVGTATVPQGDDGTDGPGKEWA</sequence>
<gene>
    <name evidence="2" type="ORF">FHU32_001637</name>
</gene>
<evidence type="ECO:0000313" key="3">
    <source>
        <dbReference type="Proteomes" id="UP000612712"/>
    </source>
</evidence>
<dbReference type="EMBL" id="JACHWT010000006">
    <property type="protein sequence ID" value="MBB3116402.1"/>
    <property type="molecule type" value="Genomic_DNA"/>
</dbReference>
<proteinExistence type="predicted"/>
<name>A0A8H9Y7E3_9CORY</name>
<evidence type="ECO:0000256" key="1">
    <source>
        <dbReference type="SAM" id="MobiDB-lite"/>
    </source>
</evidence>
<accession>A0A8H9Y7E3</accession>
<evidence type="ECO:0000313" key="2">
    <source>
        <dbReference type="EMBL" id="MBB3116402.1"/>
    </source>
</evidence>
<dbReference type="AlphaFoldDB" id="A0A8H9Y7E3"/>
<protein>
    <submittedName>
        <fullName evidence="2">Uncharacterized protein</fullName>
    </submittedName>
</protein>
<feature type="region of interest" description="Disordered" evidence="1">
    <location>
        <begin position="1"/>
        <end position="41"/>
    </location>
</feature>
<dbReference type="GeneID" id="79383462"/>